<evidence type="ECO:0000313" key="1">
    <source>
        <dbReference type="EMBL" id="KAJ7531691.1"/>
    </source>
</evidence>
<comment type="caution">
    <text evidence="1">The sequence shown here is derived from an EMBL/GenBank/DDBJ whole genome shotgun (WGS) entry which is preliminary data.</text>
</comment>
<gene>
    <name evidence="1" type="ORF">O6H91_14G054600</name>
</gene>
<reference evidence="2" key="1">
    <citation type="journal article" date="2024" name="Proc. Natl. Acad. Sci. U.S.A.">
        <title>Extraordinary preservation of gene collinearity over three hundred million years revealed in homosporous lycophytes.</title>
        <authorList>
            <person name="Li C."/>
            <person name="Wickell D."/>
            <person name="Kuo L.Y."/>
            <person name="Chen X."/>
            <person name="Nie B."/>
            <person name="Liao X."/>
            <person name="Peng D."/>
            <person name="Ji J."/>
            <person name="Jenkins J."/>
            <person name="Williams M."/>
            <person name="Shu S."/>
            <person name="Plott C."/>
            <person name="Barry K."/>
            <person name="Rajasekar S."/>
            <person name="Grimwood J."/>
            <person name="Han X."/>
            <person name="Sun S."/>
            <person name="Hou Z."/>
            <person name="He W."/>
            <person name="Dai G."/>
            <person name="Sun C."/>
            <person name="Schmutz J."/>
            <person name="Leebens-Mack J.H."/>
            <person name="Li F.W."/>
            <person name="Wang L."/>
        </authorList>
    </citation>
    <scope>NUCLEOTIDE SEQUENCE [LARGE SCALE GENOMIC DNA]</scope>
    <source>
        <strain evidence="2">cv. PW_Plant_1</strain>
    </source>
</reference>
<protein>
    <submittedName>
        <fullName evidence="1">Uncharacterized protein</fullName>
    </submittedName>
</protein>
<dbReference type="Proteomes" id="UP001162992">
    <property type="component" value="Chromosome 14"/>
</dbReference>
<sequence length="603" mass="66254">MKIKREGDVRGASTIYSYEKCHMILLLHHRLLLLFVFFDSHSLSMASYASSPFANSPRAHLTIAALSQLPAPPAALSLSTALSFPPPLLLSKSCQFLRLTSAAARQDSSGLGRLGRLSFSKQDLGTSDYESVDVAILSNGPGEVATWVKPVVRSLRRRFKNNLFTLRISVILAPCPHASGKEMELVQSFEEVDRCQGPERFWRVVLFGRSDKSWDWHKRGVCIFLGGDQFYAILFGRRFGYKTIVYAEERVRWPGLVDMYLLRSEELMEKVPKWAHGSCKVAGELLLDAVASSNNRRDGTINVCDKYCKLNAANVNKPFAIVGLLPGSKSTKLAIGVPYFMTVAEHMQARCIGQDRMGASLQFILPLAPTVSLSMLAKHADPDKNCFISHFDWAYGRVLIDSKVQNSTCLKGKCMGLLVTKGGVSIEIYLESPPYNIFKQCTLCLTTVGANTAELGYLGVPMIVVLPTHALEVFKGASGGVLGILANTTGWIGDTVAKVSNSALLKSVGFIAWPNRWAGKEVVPELVGKVEPQEVASLAAVHLESSDKLKSMHENLIRLRQKQQILLSEREGQLQTTETRDCGGGAADLVANTVEKLLLFTMN</sequence>
<keyword evidence="2" id="KW-1185">Reference proteome</keyword>
<organism evidence="1 2">
    <name type="scientific">Diphasiastrum complanatum</name>
    <name type="common">Issler's clubmoss</name>
    <name type="synonym">Lycopodium complanatum</name>
    <dbReference type="NCBI Taxonomy" id="34168"/>
    <lineage>
        <taxon>Eukaryota</taxon>
        <taxon>Viridiplantae</taxon>
        <taxon>Streptophyta</taxon>
        <taxon>Embryophyta</taxon>
        <taxon>Tracheophyta</taxon>
        <taxon>Lycopodiopsida</taxon>
        <taxon>Lycopodiales</taxon>
        <taxon>Lycopodiaceae</taxon>
        <taxon>Lycopodioideae</taxon>
        <taxon>Diphasiastrum</taxon>
    </lineage>
</organism>
<dbReference type="EMBL" id="CM055105">
    <property type="protein sequence ID" value="KAJ7531691.1"/>
    <property type="molecule type" value="Genomic_DNA"/>
</dbReference>
<evidence type="ECO:0000313" key="2">
    <source>
        <dbReference type="Proteomes" id="UP001162992"/>
    </source>
</evidence>
<name>A0ACC2BPN2_DIPCM</name>
<accession>A0ACC2BPN2</accession>
<proteinExistence type="predicted"/>